<proteinExistence type="predicted"/>
<sequence length="111" mass="12244">MNKAHEFLGMLGSIDCMHWRWKNCRTTWHGQFKGQKKDANIILEVAVDQVLTLMPLGGWSTLKAFTTAFLQYAIALGPIRKLRWVSTSSDPSSSPDTHVGSSGPNIGDGRA</sequence>
<protein>
    <submittedName>
        <fullName evidence="2">Uncharacterized protein</fullName>
    </submittedName>
</protein>
<accession>A0A452ZTR1</accession>
<reference evidence="2" key="5">
    <citation type="journal article" date="2021" name="G3 (Bethesda)">
        <title>Aegilops tauschii genome assembly Aet v5.0 features greater sequence contiguity and improved annotation.</title>
        <authorList>
            <person name="Wang L."/>
            <person name="Zhu T."/>
            <person name="Rodriguez J.C."/>
            <person name="Deal K.R."/>
            <person name="Dubcovsky J."/>
            <person name="McGuire P.E."/>
            <person name="Lux T."/>
            <person name="Spannagl M."/>
            <person name="Mayer K.F.X."/>
            <person name="Baldrich P."/>
            <person name="Meyers B.C."/>
            <person name="Huo N."/>
            <person name="Gu Y.Q."/>
            <person name="Zhou H."/>
            <person name="Devos K.M."/>
            <person name="Bennetzen J.L."/>
            <person name="Unver T."/>
            <person name="Budak H."/>
            <person name="Gulick P.J."/>
            <person name="Galiba G."/>
            <person name="Kalapos B."/>
            <person name="Nelson D.R."/>
            <person name="Li P."/>
            <person name="You F.M."/>
            <person name="Luo M.C."/>
            <person name="Dvorak J."/>
        </authorList>
    </citation>
    <scope>NUCLEOTIDE SEQUENCE [LARGE SCALE GENOMIC DNA]</scope>
    <source>
        <strain evidence="2">cv. AL8/78</strain>
    </source>
</reference>
<feature type="region of interest" description="Disordered" evidence="1">
    <location>
        <begin position="85"/>
        <end position="111"/>
    </location>
</feature>
<feature type="compositionally biased region" description="Low complexity" evidence="1">
    <location>
        <begin position="86"/>
        <end position="97"/>
    </location>
</feature>
<reference evidence="2" key="3">
    <citation type="journal article" date="2017" name="Nature">
        <title>Genome sequence of the progenitor of the wheat D genome Aegilops tauschii.</title>
        <authorList>
            <person name="Luo M.C."/>
            <person name="Gu Y.Q."/>
            <person name="Puiu D."/>
            <person name="Wang H."/>
            <person name="Twardziok S.O."/>
            <person name="Deal K.R."/>
            <person name="Huo N."/>
            <person name="Zhu T."/>
            <person name="Wang L."/>
            <person name="Wang Y."/>
            <person name="McGuire P.E."/>
            <person name="Liu S."/>
            <person name="Long H."/>
            <person name="Ramasamy R.K."/>
            <person name="Rodriguez J.C."/>
            <person name="Van S.L."/>
            <person name="Yuan L."/>
            <person name="Wang Z."/>
            <person name="Xia Z."/>
            <person name="Xiao L."/>
            <person name="Anderson O.D."/>
            <person name="Ouyang S."/>
            <person name="Liang Y."/>
            <person name="Zimin A.V."/>
            <person name="Pertea G."/>
            <person name="Qi P."/>
            <person name="Bennetzen J.L."/>
            <person name="Dai X."/>
            <person name="Dawson M.W."/>
            <person name="Muller H.G."/>
            <person name="Kugler K."/>
            <person name="Rivarola-Duarte L."/>
            <person name="Spannagl M."/>
            <person name="Mayer K.F.X."/>
            <person name="Lu F.H."/>
            <person name="Bevan M.W."/>
            <person name="Leroy P."/>
            <person name="Li P."/>
            <person name="You F.M."/>
            <person name="Sun Q."/>
            <person name="Liu Z."/>
            <person name="Lyons E."/>
            <person name="Wicker T."/>
            <person name="Salzberg S.L."/>
            <person name="Devos K.M."/>
            <person name="Dvorak J."/>
        </authorList>
    </citation>
    <scope>NUCLEOTIDE SEQUENCE [LARGE SCALE GENOMIC DNA]</scope>
    <source>
        <strain evidence="2">cv. AL8/78</strain>
    </source>
</reference>
<dbReference type="AlphaFoldDB" id="A0A452ZTR1"/>
<reference evidence="3" key="1">
    <citation type="journal article" date="2014" name="Science">
        <title>Ancient hybridizations among the ancestral genomes of bread wheat.</title>
        <authorList>
            <consortium name="International Wheat Genome Sequencing Consortium,"/>
            <person name="Marcussen T."/>
            <person name="Sandve S.R."/>
            <person name="Heier L."/>
            <person name="Spannagl M."/>
            <person name="Pfeifer M."/>
            <person name="Jakobsen K.S."/>
            <person name="Wulff B.B."/>
            <person name="Steuernagel B."/>
            <person name="Mayer K.F."/>
            <person name="Olsen O.A."/>
        </authorList>
    </citation>
    <scope>NUCLEOTIDE SEQUENCE [LARGE SCALE GENOMIC DNA]</scope>
    <source>
        <strain evidence="3">cv. AL8/78</strain>
    </source>
</reference>
<reference evidence="2" key="4">
    <citation type="submission" date="2019-03" db="UniProtKB">
        <authorList>
            <consortium name="EnsemblPlants"/>
        </authorList>
    </citation>
    <scope>IDENTIFICATION</scope>
</reference>
<dbReference type="Pfam" id="PF04827">
    <property type="entry name" value="Plant_tran"/>
    <property type="match status" value="1"/>
</dbReference>
<dbReference type="InterPro" id="IPR006912">
    <property type="entry name" value="Harbinger_derived_prot"/>
</dbReference>
<dbReference type="Proteomes" id="UP000015105">
    <property type="component" value="Chromosome 1D"/>
</dbReference>
<evidence type="ECO:0000256" key="1">
    <source>
        <dbReference type="SAM" id="MobiDB-lite"/>
    </source>
</evidence>
<keyword evidence="3" id="KW-1185">Reference proteome</keyword>
<name>A0A452ZTR1_AEGTS</name>
<evidence type="ECO:0000313" key="3">
    <source>
        <dbReference type="Proteomes" id="UP000015105"/>
    </source>
</evidence>
<evidence type="ECO:0000313" key="2">
    <source>
        <dbReference type="EnsemblPlants" id="AET1Gv20913100.2"/>
    </source>
</evidence>
<reference evidence="3" key="2">
    <citation type="journal article" date="2017" name="Nat. Plants">
        <title>The Aegilops tauschii genome reveals multiple impacts of transposons.</title>
        <authorList>
            <person name="Zhao G."/>
            <person name="Zou C."/>
            <person name="Li K."/>
            <person name="Wang K."/>
            <person name="Li T."/>
            <person name="Gao L."/>
            <person name="Zhang X."/>
            <person name="Wang H."/>
            <person name="Yang Z."/>
            <person name="Liu X."/>
            <person name="Jiang W."/>
            <person name="Mao L."/>
            <person name="Kong X."/>
            <person name="Jiao Y."/>
            <person name="Jia J."/>
        </authorList>
    </citation>
    <scope>NUCLEOTIDE SEQUENCE [LARGE SCALE GENOMIC DNA]</scope>
    <source>
        <strain evidence="3">cv. AL8/78</strain>
    </source>
</reference>
<organism evidence="2 3">
    <name type="scientific">Aegilops tauschii subsp. strangulata</name>
    <name type="common">Goatgrass</name>
    <dbReference type="NCBI Taxonomy" id="200361"/>
    <lineage>
        <taxon>Eukaryota</taxon>
        <taxon>Viridiplantae</taxon>
        <taxon>Streptophyta</taxon>
        <taxon>Embryophyta</taxon>
        <taxon>Tracheophyta</taxon>
        <taxon>Spermatophyta</taxon>
        <taxon>Magnoliopsida</taxon>
        <taxon>Liliopsida</taxon>
        <taxon>Poales</taxon>
        <taxon>Poaceae</taxon>
        <taxon>BOP clade</taxon>
        <taxon>Pooideae</taxon>
        <taxon>Triticodae</taxon>
        <taxon>Triticeae</taxon>
        <taxon>Triticinae</taxon>
        <taxon>Aegilops</taxon>
    </lineage>
</organism>
<dbReference type="Gramene" id="AET1Gv20913100.2">
    <property type="protein sequence ID" value="AET1Gv20913100.2"/>
    <property type="gene ID" value="AET1Gv20913100"/>
</dbReference>
<dbReference type="EnsemblPlants" id="AET1Gv20913100.2">
    <property type="protein sequence ID" value="AET1Gv20913100.2"/>
    <property type="gene ID" value="AET1Gv20913100"/>
</dbReference>